<dbReference type="SUPFAM" id="SSF46565">
    <property type="entry name" value="Chaperone J-domain"/>
    <property type="match status" value="1"/>
</dbReference>
<sequence>MTEYEILGIRKWATVEEAKVAYKKLAKKYHPDKTGGDETATKRFLAIKKAYEKLSSEKNTLRSGEITSVNENADGSIEFQVRFTKGVSSVHIGDLVFTPRFDNLFGRITLEKTYLEKREYLLIIRFVDILGNVVSSYTYNDNSKNSWWVKLKNFFR</sequence>
<dbReference type="PRINTS" id="PR00625">
    <property type="entry name" value="JDOMAIN"/>
</dbReference>
<organism evidence="3 4">
    <name type="scientific">Cellulophaga phage phi17:2_18</name>
    <dbReference type="NCBI Taxonomy" id="1747283"/>
    <lineage>
        <taxon>Viruses</taxon>
        <taxon>Duplodnaviria</taxon>
        <taxon>Heunggongvirae</taxon>
        <taxon>Uroviricota</taxon>
        <taxon>Caudoviricetes</taxon>
        <taxon>Lightbulbvirus</taxon>
        <taxon>Lightbulbvirus Cba172</taxon>
    </lineage>
</organism>
<name>A0A0S2MXB2_9CAUD</name>
<dbReference type="Gene3D" id="1.10.287.110">
    <property type="entry name" value="DnaJ domain"/>
    <property type="match status" value="1"/>
</dbReference>
<dbReference type="PANTHER" id="PTHR44145">
    <property type="entry name" value="DNAJ HOMOLOG SUBFAMILY A MEMBER 3, MITOCHONDRIAL"/>
    <property type="match status" value="1"/>
</dbReference>
<protein>
    <submittedName>
        <fullName evidence="3">Chaperonin DnaJ</fullName>
    </submittedName>
</protein>
<dbReference type="Pfam" id="PF00226">
    <property type="entry name" value="DnaJ"/>
    <property type="match status" value="1"/>
</dbReference>
<reference evidence="3 4" key="1">
    <citation type="submission" date="2015-10" db="EMBL/GenBank/DDBJ databases">
        <title>Large-scale maps of variable infection efficiencies in aquatic Bacteriodetes phage-host model systems.</title>
        <authorList>
            <person name="Holmfeldt K."/>
            <person name="Solonenko N."/>
            <person name="Howard-Varona C."/>
            <person name="Moreno M."/>
            <person name="Malmstrom R.R."/>
            <person name="Blow M.J."/>
            <person name="Sullivan M.B."/>
        </authorList>
    </citation>
    <scope>NUCLEOTIDE SEQUENCE [LARGE SCALE GENOMIC DNA]</scope>
</reference>
<dbReference type="PANTHER" id="PTHR44145:SF3">
    <property type="entry name" value="DNAJ HOMOLOG SUBFAMILY A MEMBER 3, MITOCHONDRIAL"/>
    <property type="match status" value="1"/>
</dbReference>
<evidence type="ECO:0000313" key="4">
    <source>
        <dbReference type="Proteomes" id="UP000226403"/>
    </source>
</evidence>
<dbReference type="SMART" id="SM00271">
    <property type="entry name" value="DnaJ"/>
    <property type="match status" value="1"/>
</dbReference>
<dbReference type="Proteomes" id="UP000226403">
    <property type="component" value="Segment"/>
</dbReference>
<dbReference type="InterPro" id="IPR001623">
    <property type="entry name" value="DnaJ_domain"/>
</dbReference>
<evidence type="ECO:0000259" key="2">
    <source>
        <dbReference type="PROSITE" id="PS50076"/>
    </source>
</evidence>
<dbReference type="EMBL" id="KT962247">
    <property type="protein sequence ID" value="ALO80558.1"/>
    <property type="molecule type" value="Genomic_DNA"/>
</dbReference>
<dbReference type="PROSITE" id="PS50076">
    <property type="entry name" value="DNAJ_2"/>
    <property type="match status" value="1"/>
</dbReference>
<dbReference type="CDD" id="cd06257">
    <property type="entry name" value="DnaJ"/>
    <property type="match status" value="1"/>
</dbReference>
<keyword evidence="1" id="KW-0143">Chaperone</keyword>
<proteinExistence type="predicted"/>
<dbReference type="InterPro" id="IPR036869">
    <property type="entry name" value="J_dom_sf"/>
</dbReference>
<feature type="domain" description="J" evidence="2">
    <location>
        <begin position="2"/>
        <end position="59"/>
    </location>
</feature>
<gene>
    <name evidence="3" type="ORF">Phi17218_155</name>
</gene>
<evidence type="ECO:0000256" key="1">
    <source>
        <dbReference type="ARBA" id="ARBA00023186"/>
    </source>
</evidence>
<dbReference type="InterPro" id="IPR051938">
    <property type="entry name" value="Apopto_cytoskel_mod"/>
</dbReference>
<evidence type="ECO:0000313" key="3">
    <source>
        <dbReference type="EMBL" id="ALO80558.1"/>
    </source>
</evidence>
<accession>A0A0S2MXB2</accession>